<evidence type="ECO:0000313" key="2">
    <source>
        <dbReference type="Proteomes" id="UP001595956"/>
    </source>
</evidence>
<reference evidence="2" key="1">
    <citation type="journal article" date="2019" name="Int. J. Syst. Evol. Microbiol.">
        <title>The Global Catalogue of Microorganisms (GCM) 10K type strain sequencing project: providing services to taxonomists for standard genome sequencing and annotation.</title>
        <authorList>
            <consortium name="The Broad Institute Genomics Platform"/>
            <consortium name="The Broad Institute Genome Sequencing Center for Infectious Disease"/>
            <person name="Wu L."/>
            <person name="Ma J."/>
        </authorList>
    </citation>
    <scope>NUCLEOTIDE SEQUENCE [LARGE SCALE GENOMIC DNA]</scope>
    <source>
        <strain evidence="2">KACC 13778</strain>
    </source>
</reference>
<dbReference type="EMBL" id="JBHSMD010000004">
    <property type="protein sequence ID" value="MFC5494194.1"/>
    <property type="molecule type" value="Genomic_DNA"/>
</dbReference>
<sequence length="151" mass="16555">MAYMHRFRRGVHPWAGTAVLLAIVGASISACGQERDSAAVETCAALADGDVVRAARSAHEITTTDLDLDVSDLQYMLDKAANSLSVRADTHSKLPRDDERVRQDLEWLQIAWRICEGYAVRMPDVGSEEWTALEEAVRRGLVEPEASEGAS</sequence>
<protein>
    <recommendedName>
        <fullName evidence="3">DUF732 domain-containing protein</fullName>
    </recommendedName>
</protein>
<comment type="caution">
    <text evidence="1">The sequence shown here is derived from an EMBL/GenBank/DDBJ whole genome shotgun (WGS) entry which is preliminary data.</text>
</comment>
<dbReference type="RefSeq" id="WP_345180001.1">
    <property type="nucleotide sequence ID" value="NZ_BAABFQ010000007.1"/>
</dbReference>
<accession>A0ABW0N1Y6</accession>
<keyword evidence="2" id="KW-1185">Reference proteome</keyword>
<proteinExistence type="predicted"/>
<evidence type="ECO:0000313" key="1">
    <source>
        <dbReference type="EMBL" id="MFC5494194.1"/>
    </source>
</evidence>
<dbReference type="PROSITE" id="PS51257">
    <property type="entry name" value="PROKAR_LIPOPROTEIN"/>
    <property type="match status" value="1"/>
</dbReference>
<dbReference type="Proteomes" id="UP001595956">
    <property type="component" value="Unassembled WGS sequence"/>
</dbReference>
<evidence type="ECO:0008006" key="3">
    <source>
        <dbReference type="Google" id="ProtNLM"/>
    </source>
</evidence>
<gene>
    <name evidence="1" type="ORF">ACFPKY_13835</name>
</gene>
<name>A0ABW0N1Y6_9ACTN</name>
<organism evidence="1 2">
    <name type="scientific">Nocardioides caricicola</name>
    <dbReference type="NCBI Taxonomy" id="634770"/>
    <lineage>
        <taxon>Bacteria</taxon>
        <taxon>Bacillati</taxon>
        <taxon>Actinomycetota</taxon>
        <taxon>Actinomycetes</taxon>
        <taxon>Propionibacteriales</taxon>
        <taxon>Nocardioidaceae</taxon>
        <taxon>Nocardioides</taxon>
    </lineage>
</organism>